<keyword evidence="3 5" id="KW-0863">Zinc-finger</keyword>
<feature type="region of interest" description="Disordered" evidence="6">
    <location>
        <begin position="1"/>
        <end position="40"/>
    </location>
</feature>
<feature type="domain" description="MYND-type" evidence="7">
    <location>
        <begin position="41"/>
        <end position="79"/>
    </location>
</feature>
<gene>
    <name evidence="8" type="ORF">Pmar_PMAR018753</name>
</gene>
<evidence type="ECO:0000256" key="1">
    <source>
        <dbReference type="ARBA" id="ARBA00006817"/>
    </source>
</evidence>
<dbReference type="GO" id="GO:0008270">
    <property type="term" value="F:zinc ion binding"/>
    <property type="evidence" value="ECO:0007669"/>
    <property type="project" value="UniProtKB-KW"/>
</dbReference>
<dbReference type="SUPFAM" id="SSF144232">
    <property type="entry name" value="HIT/MYND zinc finger-like"/>
    <property type="match status" value="1"/>
</dbReference>
<accession>C5KJA0</accession>
<dbReference type="GO" id="GO:0051087">
    <property type="term" value="F:protein-folding chaperone binding"/>
    <property type="evidence" value="ECO:0007669"/>
    <property type="project" value="InterPro"/>
</dbReference>
<evidence type="ECO:0000259" key="7">
    <source>
        <dbReference type="PROSITE" id="PS50865"/>
    </source>
</evidence>
<evidence type="ECO:0000256" key="2">
    <source>
        <dbReference type="ARBA" id="ARBA00022723"/>
    </source>
</evidence>
<dbReference type="GO" id="GO:0001671">
    <property type="term" value="F:ATPase activator activity"/>
    <property type="evidence" value="ECO:0007669"/>
    <property type="project" value="InterPro"/>
</dbReference>
<feature type="compositionally biased region" description="Basic and acidic residues" evidence="6">
    <location>
        <begin position="85"/>
        <end position="100"/>
    </location>
</feature>
<protein>
    <recommendedName>
        <fullName evidence="7">MYND-type domain-containing protein</fullName>
    </recommendedName>
</protein>
<dbReference type="PANTHER" id="PTHR13009">
    <property type="entry name" value="HEAT SHOCK PROTEIN 90 HSP90 CO-CHAPERONE AHA-1"/>
    <property type="match status" value="1"/>
</dbReference>
<keyword evidence="9" id="KW-1185">Reference proteome</keyword>
<dbReference type="GeneID" id="9046145"/>
<dbReference type="InterPro" id="IPR002893">
    <property type="entry name" value="Znf_MYND"/>
</dbReference>
<dbReference type="SMART" id="SM01000">
    <property type="entry name" value="Aha1_N"/>
    <property type="match status" value="1"/>
</dbReference>
<keyword evidence="4" id="KW-0862">Zinc</keyword>
<evidence type="ECO:0000256" key="5">
    <source>
        <dbReference type="PROSITE-ProRule" id="PRU00134"/>
    </source>
</evidence>
<evidence type="ECO:0000313" key="8">
    <source>
        <dbReference type="EMBL" id="EER15402.1"/>
    </source>
</evidence>
<sequence>MMNSLPTPMPVDLSDMDKLRSKEESSSEATTTTQEVVPKECSNCGKIPGNPLRCGICKKVVYCDRNCQKEDWRFHKRICKKPKAKKEEEDEKKSRHEQAAERAAAAKRAAEPFRSKKDDDVVVEDEKLNWYRHREWIPEKKEEFKPHEIVPQQEASSPERIQVTESGDGGHAGKSVWNTADTYEERNTTEWANDWLKQNIPGSTFDTAEDLSLVVDSIDNLEGDAAIPIVRGTARYVYDYKFKLSTNVTFKGIQLNADVKVGDFANDMEPYTFHVNVKDPKESVDRDTITAARSIIIKSIVPQLNSKLDQFVTEYHTL</sequence>
<dbReference type="AlphaFoldDB" id="C5KJA0"/>
<dbReference type="Proteomes" id="UP000007800">
    <property type="component" value="Unassembled WGS sequence"/>
</dbReference>
<dbReference type="SUPFAM" id="SSF103111">
    <property type="entry name" value="Activator of Hsp90 ATPase, Aha1"/>
    <property type="match status" value="1"/>
</dbReference>
<dbReference type="PROSITE" id="PS01360">
    <property type="entry name" value="ZF_MYND_1"/>
    <property type="match status" value="1"/>
</dbReference>
<dbReference type="InterPro" id="IPR015310">
    <property type="entry name" value="AHSA1-like_N"/>
</dbReference>
<evidence type="ECO:0000256" key="3">
    <source>
        <dbReference type="ARBA" id="ARBA00022771"/>
    </source>
</evidence>
<evidence type="ECO:0000256" key="6">
    <source>
        <dbReference type="SAM" id="MobiDB-lite"/>
    </source>
</evidence>
<organism evidence="9">
    <name type="scientific">Perkinsus marinus (strain ATCC 50983 / TXsc)</name>
    <dbReference type="NCBI Taxonomy" id="423536"/>
    <lineage>
        <taxon>Eukaryota</taxon>
        <taxon>Sar</taxon>
        <taxon>Alveolata</taxon>
        <taxon>Perkinsozoa</taxon>
        <taxon>Perkinsea</taxon>
        <taxon>Perkinsida</taxon>
        <taxon>Perkinsidae</taxon>
        <taxon>Perkinsus</taxon>
    </lineage>
</organism>
<feature type="compositionally biased region" description="Basic and acidic residues" evidence="6">
    <location>
        <begin position="15"/>
        <end position="25"/>
    </location>
</feature>
<dbReference type="InterPro" id="IPR036338">
    <property type="entry name" value="Aha1"/>
</dbReference>
<comment type="similarity">
    <text evidence="1">Belongs to the AHA1 family.</text>
</comment>
<proteinExistence type="inferred from homology"/>
<reference evidence="8 9" key="1">
    <citation type="submission" date="2008-07" db="EMBL/GenBank/DDBJ databases">
        <authorList>
            <person name="El-Sayed N."/>
            <person name="Caler E."/>
            <person name="Inman J."/>
            <person name="Amedeo P."/>
            <person name="Hass B."/>
            <person name="Wortman J."/>
        </authorList>
    </citation>
    <scope>NUCLEOTIDE SEQUENCE [LARGE SCALE GENOMIC DNA]</scope>
    <source>
        <strain evidence="9">ATCC 50983 / TXsc</strain>
    </source>
</reference>
<dbReference type="RefSeq" id="XP_002783606.1">
    <property type="nucleotide sequence ID" value="XM_002783560.1"/>
</dbReference>
<dbReference type="Gene3D" id="3.15.10.20">
    <property type="entry name" value="Activator of Hsp90 ATPase Aha1, N-terminal domain"/>
    <property type="match status" value="1"/>
</dbReference>
<feature type="region of interest" description="Disordered" evidence="6">
    <location>
        <begin position="81"/>
        <end position="115"/>
    </location>
</feature>
<dbReference type="GO" id="GO:0006457">
    <property type="term" value="P:protein folding"/>
    <property type="evidence" value="ECO:0007669"/>
    <property type="project" value="TreeGrafter"/>
</dbReference>
<dbReference type="PROSITE" id="PS50865">
    <property type="entry name" value="ZF_MYND_2"/>
    <property type="match status" value="1"/>
</dbReference>
<evidence type="ECO:0000313" key="9">
    <source>
        <dbReference type="Proteomes" id="UP000007800"/>
    </source>
</evidence>
<dbReference type="EMBL" id="GG673601">
    <property type="protein sequence ID" value="EER15402.1"/>
    <property type="molecule type" value="Genomic_DNA"/>
</dbReference>
<evidence type="ECO:0000256" key="4">
    <source>
        <dbReference type="ARBA" id="ARBA00022833"/>
    </source>
</evidence>
<dbReference type="OMA" id="CKGSYEM"/>
<keyword evidence="2" id="KW-0479">Metal-binding</keyword>
<dbReference type="PANTHER" id="PTHR13009:SF22">
    <property type="entry name" value="LD43819P"/>
    <property type="match status" value="1"/>
</dbReference>
<dbReference type="Pfam" id="PF09229">
    <property type="entry name" value="Aha1_N"/>
    <property type="match status" value="1"/>
</dbReference>
<dbReference type="InParanoid" id="C5KJA0"/>
<dbReference type="Gene3D" id="6.10.140.2220">
    <property type="match status" value="1"/>
</dbReference>
<dbReference type="Pfam" id="PF01753">
    <property type="entry name" value="zf-MYND"/>
    <property type="match status" value="1"/>
</dbReference>
<name>C5KJA0_PERM5</name>
<dbReference type="GO" id="GO:0005829">
    <property type="term" value="C:cytosol"/>
    <property type="evidence" value="ECO:0007669"/>
    <property type="project" value="TreeGrafter"/>
</dbReference>
<dbReference type="OrthoDB" id="341421at2759"/>